<dbReference type="Proteomes" id="UP000198431">
    <property type="component" value="Unassembled WGS sequence"/>
</dbReference>
<evidence type="ECO:0000259" key="3">
    <source>
        <dbReference type="PROSITE" id="PS01124"/>
    </source>
</evidence>
<proteinExistence type="predicted"/>
<keyword evidence="1" id="KW-0805">Transcription regulation</keyword>
<dbReference type="InterPro" id="IPR018060">
    <property type="entry name" value="HTH_AraC"/>
</dbReference>
<gene>
    <name evidence="4" type="ORF">B0A72_22510</name>
    <name evidence="5" type="ORF">SAMN05444387_4735</name>
</gene>
<organism evidence="4 7">
    <name type="scientific">Flavobacterium pectinovorum</name>
    <dbReference type="NCBI Taxonomy" id="29533"/>
    <lineage>
        <taxon>Bacteria</taxon>
        <taxon>Pseudomonadati</taxon>
        <taxon>Bacteroidota</taxon>
        <taxon>Flavobacteriia</taxon>
        <taxon>Flavobacteriales</taxon>
        <taxon>Flavobacteriaceae</taxon>
        <taxon>Flavobacterium</taxon>
    </lineage>
</organism>
<protein>
    <submittedName>
        <fullName evidence="5">AraC-type DNA-binding protein</fullName>
    </submittedName>
</protein>
<dbReference type="InterPro" id="IPR053142">
    <property type="entry name" value="PchR_regulatory_protein"/>
</dbReference>
<keyword evidence="5" id="KW-0238">DNA-binding</keyword>
<dbReference type="InterPro" id="IPR009057">
    <property type="entry name" value="Homeodomain-like_sf"/>
</dbReference>
<dbReference type="PANTHER" id="PTHR47893:SF1">
    <property type="entry name" value="REGULATORY PROTEIN PCHR"/>
    <property type="match status" value="1"/>
</dbReference>
<dbReference type="GO" id="GO:0003700">
    <property type="term" value="F:DNA-binding transcription factor activity"/>
    <property type="evidence" value="ECO:0007669"/>
    <property type="project" value="InterPro"/>
</dbReference>
<evidence type="ECO:0000256" key="1">
    <source>
        <dbReference type="ARBA" id="ARBA00023015"/>
    </source>
</evidence>
<dbReference type="PROSITE" id="PS01124">
    <property type="entry name" value="HTH_ARAC_FAMILY_2"/>
    <property type="match status" value="1"/>
</dbReference>
<dbReference type="EMBL" id="FRBX01000009">
    <property type="protein sequence ID" value="SHN21670.1"/>
    <property type="molecule type" value="Genomic_DNA"/>
</dbReference>
<dbReference type="SMART" id="SM00342">
    <property type="entry name" value="HTH_ARAC"/>
    <property type="match status" value="1"/>
</dbReference>
<evidence type="ECO:0000256" key="2">
    <source>
        <dbReference type="ARBA" id="ARBA00023163"/>
    </source>
</evidence>
<evidence type="ECO:0000313" key="7">
    <source>
        <dbReference type="Proteomes" id="UP000198431"/>
    </source>
</evidence>
<comment type="caution">
    <text evidence="4">The sequence shown here is derived from an EMBL/GenBank/DDBJ whole genome shotgun (WGS) entry which is preliminary data.</text>
</comment>
<keyword evidence="6" id="KW-1185">Reference proteome</keyword>
<keyword evidence="2" id="KW-0804">Transcription</keyword>
<dbReference type="SUPFAM" id="SSF46689">
    <property type="entry name" value="Homeodomain-like"/>
    <property type="match status" value="2"/>
</dbReference>
<feature type="domain" description="HTH araC/xylS-type" evidence="3">
    <location>
        <begin position="225"/>
        <end position="324"/>
    </location>
</feature>
<dbReference type="Gene3D" id="1.10.10.60">
    <property type="entry name" value="Homeodomain-like"/>
    <property type="match status" value="2"/>
</dbReference>
<evidence type="ECO:0000313" key="4">
    <source>
        <dbReference type="EMBL" id="OXA99214.1"/>
    </source>
</evidence>
<evidence type="ECO:0000313" key="5">
    <source>
        <dbReference type="EMBL" id="SHN21670.1"/>
    </source>
</evidence>
<evidence type="ECO:0000313" key="6">
    <source>
        <dbReference type="Proteomes" id="UP000184216"/>
    </source>
</evidence>
<name>A0AB36NWP0_9FLAO</name>
<accession>A0AB36NWP0</accession>
<dbReference type="PANTHER" id="PTHR47893">
    <property type="entry name" value="REGULATORY PROTEIN PCHR"/>
    <property type="match status" value="1"/>
</dbReference>
<dbReference type="RefSeq" id="WP_073398314.1">
    <property type="nucleotide sequence ID" value="NZ_FRBX01000009.1"/>
</dbReference>
<dbReference type="EMBL" id="MUHB01000030">
    <property type="protein sequence ID" value="OXA99214.1"/>
    <property type="molecule type" value="Genomic_DNA"/>
</dbReference>
<dbReference type="Proteomes" id="UP000184216">
    <property type="component" value="Unassembled WGS sequence"/>
</dbReference>
<reference evidence="4 7" key="1">
    <citation type="submission" date="2016-11" db="EMBL/GenBank/DDBJ databases">
        <title>Whole genomes of Flavobacteriaceae.</title>
        <authorList>
            <person name="Stine C."/>
            <person name="Li C."/>
            <person name="Tadesse D."/>
        </authorList>
    </citation>
    <scope>NUCLEOTIDE SEQUENCE [LARGE SCALE GENOMIC DNA]</scope>
    <source>
        <strain evidence="4 7">ATCC 19366</strain>
    </source>
</reference>
<sequence length="325" mass="37671">MKTISLSYSADLNWTASLAEQLDGKIEKNNIISCESISTGDRFFMNIQKGVVVYYHNTITHVDIRMIQKNNTDDYIAVYYILSDQYSKYLSNDFSFDIGRWRYNFLIVDSKVESTYYIKAGTKTLALALFIKKSVMQSFAKNNRCWFSDLDKMLNPPENLIIRLDRMSNESIQEINDLRKLKVGGLVFELYLKAAVELLFSNYLKKVSTKRTIIETDDSDFANIVAAKLFLINNIEEHFPSIKSISNIANMSESKFQHLFKKITGTTVNNYFMHNKLIRAKELLEENELTVSEISDRLHFTNSSHFASTFKKHFGILPKQFIKQL</sequence>
<reference evidence="5 6" key="2">
    <citation type="submission" date="2016-11" db="EMBL/GenBank/DDBJ databases">
        <authorList>
            <person name="Varghese N."/>
            <person name="Submissions S."/>
        </authorList>
    </citation>
    <scope>NUCLEOTIDE SEQUENCE [LARGE SCALE GENOMIC DNA]</scope>
    <source>
        <strain evidence="5 6">DSM 6368</strain>
    </source>
</reference>
<dbReference type="GO" id="GO:0043565">
    <property type="term" value="F:sequence-specific DNA binding"/>
    <property type="evidence" value="ECO:0007669"/>
    <property type="project" value="InterPro"/>
</dbReference>
<dbReference type="AlphaFoldDB" id="A0AB36NWP0"/>
<dbReference type="Pfam" id="PF12833">
    <property type="entry name" value="HTH_18"/>
    <property type="match status" value="1"/>
</dbReference>